<feature type="domain" description="NAD-dependent epimerase/dehydratase" evidence="2">
    <location>
        <begin position="5"/>
        <end position="225"/>
    </location>
</feature>
<sequence length="302" mass="34104">MKKLIIAGANGFLARYLTRYFTERGWVVVGLARHRDGMGPQCRYVHWDGASLGDWADEIDGADVLVNLAGRSVNCRYNKANKRAIIDSRVNSTRVIGEAIANCAQPPELWINSSTATIYRHAEDRPQSDSGEIGQGFSVEVAKAWEEAFFSAHVPGRVRKLAIRTSMVLADEPGTVYRYLYQLARFGLGGKVGSGRQMVSWIHIHDFCRAIDWLIEHDEISGPVNVTSPDPLCNAELMRRFRRHSGTAIGLPATKWMAEIGAFLLRTETELILKSRWVVPTRLLEHGFVFKHPEMEPWNWQK</sequence>
<reference evidence="4" key="1">
    <citation type="submission" date="2021-01" db="EMBL/GenBank/DDBJ databases">
        <title>Modified the classification status of verrucomicrobia.</title>
        <authorList>
            <person name="Feng X."/>
        </authorList>
    </citation>
    <scope>NUCLEOTIDE SEQUENCE</scope>
    <source>
        <strain evidence="4">5K15</strain>
    </source>
</reference>
<evidence type="ECO:0000259" key="2">
    <source>
        <dbReference type="Pfam" id="PF01370"/>
    </source>
</evidence>
<dbReference type="Gene3D" id="3.40.50.720">
    <property type="entry name" value="NAD(P)-binding Rossmann-like Domain"/>
    <property type="match status" value="1"/>
</dbReference>
<dbReference type="PANTHER" id="PTHR11092:SF0">
    <property type="entry name" value="EPIMERASE FAMILY PROTEIN SDR39U1"/>
    <property type="match status" value="1"/>
</dbReference>
<name>A0AAE2V959_9BACT</name>
<dbReference type="Pfam" id="PF08338">
    <property type="entry name" value="DUF1731"/>
    <property type="match status" value="1"/>
</dbReference>
<dbReference type="Pfam" id="PF01370">
    <property type="entry name" value="Epimerase"/>
    <property type="match status" value="1"/>
</dbReference>
<protein>
    <submittedName>
        <fullName evidence="4">TIGR01777 family oxidoreductase</fullName>
    </submittedName>
</protein>
<comment type="similarity">
    <text evidence="1">Belongs to the NAD(P)-dependent epimerase/dehydratase family. SDR39U1 subfamily.</text>
</comment>
<dbReference type="InterPro" id="IPR010099">
    <property type="entry name" value="SDR39U1"/>
</dbReference>
<proteinExistence type="inferred from homology"/>
<dbReference type="NCBIfam" id="TIGR01777">
    <property type="entry name" value="yfcH"/>
    <property type="match status" value="1"/>
</dbReference>
<feature type="domain" description="DUF1731" evidence="3">
    <location>
        <begin position="256"/>
        <end position="296"/>
    </location>
</feature>
<dbReference type="InterPro" id="IPR001509">
    <property type="entry name" value="Epimerase_deHydtase"/>
</dbReference>
<gene>
    <name evidence="4" type="ORF">JIN83_06305</name>
</gene>
<organism evidence="4 5">
    <name type="scientific">Oceaniferula flava</name>
    <dbReference type="NCBI Taxonomy" id="2800421"/>
    <lineage>
        <taxon>Bacteria</taxon>
        <taxon>Pseudomonadati</taxon>
        <taxon>Verrucomicrobiota</taxon>
        <taxon>Verrucomicrobiia</taxon>
        <taxon>Verrucomicrobiales</taxon>
        <taxon>Verrucomicrobiaceae</taxon>
        <taxon>Oceaniferula</taxon>
    </lineage>
</organism>
<evidence type="ECO:0000313" key="4">
    <source>
        <dbReference type="EMBL" id="MBK1854563.1"/>
    </source>
</evidence>
<evidence type="ECO:0000313" key="5">
    <source>
        <dbReference type="Proteomes" id="UP000634206"/>
    </source>
</evidence>
<evidence type="ECO:0000259" key="3">
    <source>
        <dbReference type="Pfam" id="PF08338"/>
    </source>
</evidence>
<evidence type="ECO:0000256" key="1">
    <source>
        <dbReference type="ARBA" id="ARBA00009353"/>
    </source>
</evidence>
<dbReference type="EMBL" id="JAENIG010000003">
    <property type="protein sequence ID" value="MBK1854563.1"/>
    <property type="molecule type" value="Genomic_DNA"/>
</dbReference>
<dbReference type="AlphaFoldDB" id="A0AAE2V959"/>
<keyword evidence="5" id="KW-1185">Reference proteome</keyword>
<dbReference type="Proteomes" id="UP000634206">
    <property type="component" value="Unassembled WGS sequence"/>
</dbReference>
<dbReference type="PANTHER" id="PTHR11092">
    <property type="entry name" value="SUGAR NUCLEOTIDE EPIMERASE RELATED"/>
    <property type="match status" value="1"/>
</dbReference>
<dbReference type="SUPFAM" id="SSF51735">
    <property type="entry name" value="NAD(P)-binding Rossmann-fold domains"/>
    <property type="match status" value="1"/>
</dbReference>
<accession>A0AAE2V959</accession>
<comment type="caution">
    <text evidence="4">The sequence shown here is derived from an EMBL/GenBank/DDBJ whole genome shotgun (WGS) entry which is preliminary data.</text>
</comment>
<dbReference type="InterPro" id="IPR036291">
    <property type="entry name" value="NAD(P)-bd_dom_sf"/>
</dbReference>
<dbReference type="InterPro" id="IPR013549">
    <property type="entry name" value="DUF1731"/>
</dbReference>
<dbReference type="RefSeq" id="WP_309489170.1">
    <property type="nucleotide sequence ID" value="NZ_JAENIG010000003.1"/>
</dbReference>